<dbReference type="EMBL" id="BDGG01000002">
    <property type="protein sequence ID" value="GAU91350.1"/>
    <property type="molecule type" value="Genomic_DNA"/>
</dbReference>
<reference evidence="1 2" key="1">
    <citation type="journal article" date="2016" name="Nat. Commun.">
        <title>Extremotolerant tardigrade genome and improved radiotolerance of human cultured cells by tardigrade-unique protein.</title>
        <authorList>
            <person name="Hashimoto T."/>
            <person name="Horikawa D.D."/>
            <person name="Saito Y."/>
            <person name="Kuwahara H."/>
            <person name="Kozuka-Hata H."/>
            <person name="Shin-I T."/>
            <person name="Minakuchi Y."/>
            <person name="Ohishi K."/>
            <person name="Motoyama A."/>
            <person name="Aizu T."/>
            <person name="Enomoto A."/>
            <person name="Kondo K."/>
            <person name="Tanaka S."/>
            <person name="Hara Y."/>
            <person name="Koshikawa S."/>
            <person name="Sagara H."/>
            <person name="Miura T."/>
            <person name="Yokobori S."/>
            <person name="Miyagawa K."/>
            <person name="Suzuki Y."/>
            <person name="Kubo T."/>
            <person name="Oyama M."/>
            <person name="Kohara Y."/>
            <person name="Fujiyama A."/>
            <person name="Arakawa K."/>
            <person name="Katayama T."/>
            <person name="Toyoda A."/>
            <person name="Kunieda T."/>
        </authorList>
    </citation>
    <scope>NUCLEOTIDE SEQUENCE [LARGE SCALE GENOMIC DNA]</scope>
    <source>
        <strain evidence="1 2">YOKOZUNA-1</strain>
    </source>
</reference>
<organism evidence="1 2">
    <name type="scientific">Ramazzottius varieornatus</name>
    <name type="common">Water bear</name>
    <name type="synonym">Tardigrade</name>
    <dbReference type="NCBI Taxonomy" id="947166"/>
    <lineage>
        <taxon>Eukaryota</taxon>
        <taxon>Metazoa</taxon>
        <taxon>Ecdysozoa</taxon>
        <taxon>Tardigrada</taxon>
        <taxon>Eutardigrada</taxon>
        <taxon>Parachela</taxon>
        <taxon>Hypsibioidea</taxon>
        <taxon>Ramazzottiidae</taxon>
        <taxon>Ramazzottius</taxon>
    </lineage>
</organism>
<dbReference type="AlphaFoldDB" id="A0A1D1US30"/>
<accession>A0A1D1US30</accession>
<comment type="caution">
    <text evidence="1">The sequence shown here is derived from an EMBL/GenBank/DDBJ whole genome shotgun (WGS) entry which is preliminary data.</text>
</comment>
<evidence type="ECO:0000313" key="2">
    <source>
        <dbReference type="Proteomes" id="UP000186922"/>
    </source>
</evidence>
<sequence>MQRSRAAPELPEVVVTGEPAIVAADLEATGAQMAKDTAEYPDVPTVLSPRIATICYMNPVSCFGRRRMGATKYDNLDKRRY</sequence>
<proteinExistence type="predicted"/>
<dbReference type="Proteomes" id="UP000186922">
    <property type="component" value="Unassembled WGS sequence"/>
</dbReference>
<keyword evidence="2" id="KW-1185">Reference proteome</keyword>
<gene>
    <name evidence="1" type="primary">RvY_03619-1</name>
    <name evidence="1" type="synonym">RvY_03619.1</name>
    <name evidence="1" type="ORF">RvY_03619</name>
</gene>
<evidence type="ECO:0000313" key="1">
    <source>
        <dbReference type="EMBL" id="GAU91350.1"/>
    </source>
</evidence>
<dbReference type="OrthoDB" id="10638687at2759"/>
<protein>
    <submittedName>
        <fullName evidence="1">Uncharacterized protein</fullName>
    </submittedName>
</protein>
<name>A0A1D1US30_RAMVA</name>